<evidence type="ECO:0000256" key="6">
    <source>
        <dbReference type="ARBA" id="ARBA00023136"/>
    </source>
</evidence>
<evidence type="ECO:0000256" key="1">
    <source>
        <dbReference type="ARBA" id="ARBA00004651"/>
    </source>
</evidence>
<keyword evidence="10" id="KW-1185">Reference proteome</keyword>
<dbReference type="RefSeq" id="WP_253057720.1">
    <property type="nucleotide sequence ID" value="NZ_JAMXWM010000001.1"/>
</dbReference>
<keyword evidence="4 7" id="KW-0812">Transmembrane</keyword>
<feature type="transmembrane region" description="Helical" evidence="7">
    <location>
        <begin position="124"/>
        <end position="144"/>
    </location>
</feature>
<gene>
    <name evidence="9" type="ORF">ACFSUE_11060</name>
</gene>
<keyword evidence="5 7" id="KW-1133">Transmembrane helix</keyword>
<proteinExistence type="inferred from homology"/>
<dbReference type="InterPro" id="IPR000515">
    <property type="entry name" value="MetI-like"/>
</dbReference>
<evidence type="ECO:0000256" key="2">
    <source>
        <dbReference type="ARBA" id="ARBA00022448"/>
    </source>
</evidence>
<evidence type="ECO:0000313" key="10">
    <source>
        <dbReference type="Proteomes" id="UP001597399"/>
    </source>
</evidence>
<feature type="transmembrane region" description="Helical" evidence="7">
    <location>
        <begin position="164"/>
        <end position="193"/>
    </location>
</feature>
<dbReference type="PANTHER" id="PTHR30193">
    <property type="entry name" value="ABC TRANSPORTER PERMEASE PROTEIN"/>
    <property type="match status" value="1"/>
</dbReference>
<feature type="transmembrane region" description="Helical" evidence="7">
    <location>
        <begin position="82"/>
        <end position="103"/>
    </location>
</feature>
<dbReference type="InterPro" id="IPR051393">
    <property type="entry name" value="ABC_transporter_permease"/>
</dbReference>
<organism evidence="9 10">
    <name type="scientific">Sporolactobacillus shoreicorticis</name>
    <dbReference type="NCBI Taxonomy" id="1923877"/>
    <lineage>
        <taxon>Bacteria</taxon>
        <taxon>Bacillati</taxon>
        <taxon>Bacillota</taxon>
        <taxon>Bacilli</taxon>
        <taxon>Bacillales</taxon>
        <taxon>Sporolactobacillaceae</taxon>
        <taxon>Sporolactobacillus</taxon>
    </lineage>
</organism>
<sequence>MKCSSKSKSATLRKMKKYRFVYIMLIPLLLYFCIFSYIPLFMGLIQSFQKSKLLGVAEWSGLENYRELFADKEFMASLGNGFVIGLGTFLLTFIGGLILALLLNEIRNKHLRSLVQTTTYLPYLFSWTIVGGIWVYLLSSHGLANGFLSALSVKPMQFLTEPHYAKLIMVLTGAWKDIGYTAVLFFASIVVINSNLFEAAQIDSASRGKQMSKIILPELVPTMKTICLLGIIGLFTNFDQVYVMGNPAIIDSVRTPLLYIFEKGIVRFDIGVATSASVVLLLVTFLITLVFHHLIFKKEWK</sequence>
<dbReference type="PROSITE" id="PS50928">
    <property type="entry name" value="ABC_TM1"/>
    <property type="match status" value="1"/>
</dbReference>
<evidence type="ECO:0000256" key="3">
    <source>
        <dbReference type="ARBA" id="ARBA00022475"/>
    </source>
</evidence>
<dbReference type="SUPFAM" id="SSF161098">
    <property type="entry name" value="MetI-like"/>
    <property type="match status" value="1"/>
</dbReference>
<feature type="transmembrane region" description="Helical" evidence="7">
    <location>
        <begin position="214"/>
        <end position="235"/>
    </location>
</feature>
<dbReference type="PANTHER" id="PTHR30193:SF37">
    <property type="entry name" value="INNER MEMBRANE ABC TRANSPORTER PERMEASE PROTEIN YCJO"/>
    <property type="match status" value="1"/>
</dbReference>
<evidence type="ECO:0000256" key="5">
    <source>
        <dbReference type="ARBA" id="ARBA00022989"/>
    </source>
</evidence>
<evidence type="ECO:0000259" key="8">
    <source>
        <dbReference type="PROSITE" id="PS50928"/>
    </source>
</evidence>
<dbReference type="InterPro" id="IPR035906">
    <property type="entry name" value="MetI-like_sf"/>
</dbReference>
<dbReference type="Gene3D" id="1.10.3720.10">
    <property type="entry name" value="MetI-like"/>
    <property type="match status" value="1"/>
</dbReference>
<keyword evidence="2 7" id="KW-0813">Transport</keyword>
<name>A0ABW5S5G4_9BACL</name>
<dbReference type="Pfam" id="PF00528">
    <property type="entry name" value="BPD_transp_1"/>
    <property type="match status" value="1"/>
</dbReference>
<dbReference type="CDD" id="cd06261">
    <property type="entry name" value="TM_PBP2"/>
    <property type="match status" value="1"/>
</dbReference>
<evidence type="ECO:0000256" key="4">
    <source>
        <dbReference type="ARBA" id="ARBA00022692"/>
    </source>
</evidence>
<feature type="domain" description="ABC transmembrane type-1" evidence="8">
    <location>
        <begin position="78"/>
        <end position="291"/>
    </location>
</feature>
<comment type="caution">
    <text evidence="9">The sequence shown here is derived from an EMBL/GenBank/DDBJ whole genome shotgun (WGS) entry which is preliminary data.</text>
</comment>
<comment type="similarity">
    <text evidence="7">Belongs to the binding-protein-dependent transport system permease family.</text>
</comment>
<dbReference type="Proteomes" id="UP001597399">
    <property type="component" value="Unassembled WGS sequence"/>
</dbReference>
<feature type="transmembrane region" description="Helical" evidence="7">
    <location>
        <begin position="20"/>
        <end position="45"/>
    </location>
</feature>
<accession>A0ABW5S5G4</accession>
<evidence type="ECO:0000256" key="7">
    <source>
        <dbReference type="RuleBase" id="RU363032"/>
    </source>
</evidence>
<keyword evidence="3" id="KW-1003">Cell membrane</keyword>
<feature type="transmembrane region" description="Helical" evidence="7">
    <location>
        <begin position="270"/>
        <end position="296"/>
    </location>
</feature>
<dbReference type="EMBL" id="JBHUMQ010000026">
    <property type="protein sequence ID" value="MFD2694162.1"/>
    <property type="molecule type" value="Genomic_DNA"/>
</dbReference>
<evidence type="ECO:0000313" key="9">
    <source>
        <dbReference type="EMBL" id="MFD2694162.1"/>
    </source>
</evidence>
<reference evidence="10" key="1">
    <citation type="journal article" date="2019" name="Int. J. Syst. Evol. Microbiol.">
        <title>The Global Catalogue of Microorganisms (GCM) 10K type strain sequencing project: providing services to taxonomists for standard genome sequencing and annotation.</title>
        <authorList>
            <consortium name="The Broad Institute Genomics Platform"/>
            <consortium name="The Broad Institute Genome Sequencing Center for Infectious Disease"/>
            <person name="Wu L."/>
            <person name="Ma J."/>
        </authorList>
    </citation>
    <scope>NUCLEOTIDE SEQUENCE [LARGE SCALE GENOMIC DNA]</scope>
    <source>
        <strain evidence="10">TISTR 2466</strain>
    </source>
</reference>
<keyword evidence="6 7" id="KW-0472">Membrane</keyword>
<protein>
    <submittedName>
        <fullName evidence="9">ABC transporter permease subunit</fullName>
    </submittedName>
</protein>
<comment type="subcellular location">
    <subcellularLocation>
        <location evidence="1 7">Cell membrane</location>
        <topology evidence="1 7">Multi-pass membrane protein</topology>
    </subcellularLocation>
</comment>